<evidence type="ECO:0000256" key="3">
    <source>
        <dbReference type="ARBA" id="ARBA00023125"/>
    </source>
</evidence>
<dbReference type="OrthoDB" id="3824912at2"/>
<dbReference type="PANTHER" id="PTHR30204:SF69">
    <property type="entry name" value="MERR-FAMILY TRANSCRIPTIONAL REGULATOR"/>
    <property type="match status" value="1"/>
</dbReference>
<dbReference type="RefSeq" id="WP_086157281.1">
    <property type="nucleotide sequence ID" value="NZ_CP021121.1"/>
</dbReference>
<dbReference type="SMART" id="SM00422">
    <property type="entry name" value="HTH_MERR"/>
    <property type="match status" value="1"/>
</dbReference>
<keyword evidence="4" id="KW-0804">Transcription</keyword>
<dbReference type="PROSITE" id="PS00552">
    <property type="entry name" value="HTH_MERR_1"/>
    <property type="match status" value="1"/>
</dbReference>
<dbReference type="GO" id="GO:0003700">
    <property type="term" value="F:DNA-binding transcription factor activity"/>
    <property type="evidence" value="ECO:0007669"/>
    <property type="project" value="InterPro"/>
</dbReference>
<evidence type="ECO:0000313" key="6">
    <source>
        <dbReference type="EMBL" id="ARQ67760.1"/>
    </source>
</evidence>
<evidence type="ECO:0000259" key="5">
    <source>
        <dbReference type="PROSITE" id="PS50937"/>
    </source>
</evidence>
<evidence type="ECO:0000256" key="4">
    <source>
        <dbReference type="ARBA" id="ARBA00023163"/>
    </source>
</evidence>
<dbReference type="InterPro" id="IPR047057">
    <property type="entry name" value="MerR_fam"/>
</dbReference>
<dbReference type="KEGG" id="smao:CAG99_01970"/>
<sequence>MRIGELSRRTGVSERLLRYYEQQGLLHPERRPSGYREYREGDVETVRRIRTLLSAGLPTALIGEVLPCMRDDGERLVPTCAEMLDDLNEARERLSGVIAELSASRAVLDEVIAAAPKADPDR</sequence>
<reference evidence="6 7" key="1">
    <citation type="submission" date="2017-05" db="EMBL/GenBank/DDBJ databases">
        <title>Complete genome sequence of Streptomyces sp. SCSIO 03032 revealed the diverse biosynthetic pathways for its bioactive secondary metabolites.</title>
        <authorList>
            <person name="Ma L."/>
            <person name="Zhu Y."/>
            <person name="Zhang W."/>
            <person name="Zhang G."/>
            <person name="Tian X."/>
            <person name="Zhang S."/>
            <person name="Zhang C."/>
        </authorList>
    </citation>
    <scope>NUCLEOTIDE SEQUENCE [LARGE SCALE GENOMIC DNA]</scope>
    <source>
        <strain evidence="6 7">SCSIO 03032</strain>
    </source>
</reference>
<keyword evidence="7" id="KW-1185">Reference proteome</keyword>
<dbReference type="AlphaFoldDB" id="A0A1W7CTP7"/>
<accession>A0A1W7CTP7</accession>
<evidence type="ECO:0000256" key="2">
    <source>
        <dbReference type="ARBA" id="ARBA00023015"/>
    </source>
</evidence>
<dbReference type="PROSITE" id="PS50937">
    <property type="entry name" value="HTH_MERR_2"/>
    <property type="match status" value="1"/>
</dbReference>
<dbReference type="GO" id="GO:0003677">
    <property type="term" value="F:DNA binding"/>
    <property type="evidence" value="ECO:0007669"/>
    <property type="project" value="UniProtKB-KW"/>
</dbReference>
<dbReference type="Proteomes" id="UP000194218">
    <property type="component" value="Chromosome"/>
</dbReference>
<dbReference type="InterPro" id="IPR009061">
    <property type="entry name" value="DNA-bd_dom_put_sf"/>
</dbReference>
<dbReference type="Pfam" id="PF13411">
    <property type="entry name" value="MerR_1"/>
    <property type="match status" value="1"/>
</dbReference>
<dbReference type="InterPro" id="IPR000551">
    <property type="entry name" value="MerR-type_HTH_dom"/>
</dbReference>
<name>A0A1W7CTP7_9ACTN</name>
<gene>
    <name evidence="6" type="ORF">CAG99_01970</name>
</gene>
<dbReference type="CDD" id="cd01282">
    <property type="entry name" value="HTH_MerR-like_sg3"/>
    <property type="match status" value="1"/>
</dbReference>
<dbReference type="Gene3D" id="1.10.1660.10">
    <property type="match status" value="1"/>
</dbReference>
<feature type="domain" description="HTH merR-type" evidence="5">
    <location>
        <begin position="1"/>
        <end position="68"/>
    </location>
</feature>
<evidence type="ECO:0000313" key="7">
    <source>
        <dbReference type="Proteomes" id="UP000194218"/>
    </source>
</evidence>
<organism evidence="6 7">
    <name type="scientific">Streptomyces marincola</name>
    <dbReference type="NCBI Taxonomy" id="2878388"/>
    <lineage>
        <taxon>Bacteria</taxon>
        <taxon>Bacillati</taxon>
        <taxon>Actinomycetota</taxon>
        <taxon>Actinomycetes</taxon>
        <taxon>Kitasatosporales</taxon>
        <taxon>Streptomycetaceae</taxon>
        <taxon>Streptomyces</taxon>
    </lineage>
</organism>
<protein>
    <submittedName>
        <fullName evidence="6">MerR family transcriptional regulator</fullName>
    </submittedName>
</protein>
<dbReference type="PANTHER" id="PTHR30204">
    <property type="entry name" value="REDOX-CYCLING DRUG-SENSING TRANSCRIPTIONAL ACTIVATOR SOXR"/>
    <property type="match status" value="1"/>
</dbReference>
<dbReference type="EMBL" id="CP021121">
    <property type="protein sequence ID" value="ARQ67760.1"/>
    <property type="molecule type" value="Genomic_DNA"/>
</dbReference>
<keyword evidence="2" id="KW-0805">Transcription regulation</keyword>
<keyword evidence="3" id="KW-0238">DNA-binding</keyword>
<proteinExistence type="predicted"/>
<dbReference type="PRINTS" id="PR00040">
    <property type="entry name" value="HTHMERR"/>
</dbReference>
<dbReference type="SUPFAM" id="SSF46955">
    <property type="entry name" value="Putative DNA-binding domain"/>
    <property type="match status" value="1"/>
</dbReference>
<evidence type="ECO:0000256" key="1">
    <source>
        <dbReference type="ARBA" id="ARBA00022491"/>
    </source>
</evidence>
<keyword evidence="1" id="KW-0678">Repressor</keyword>